<feature type="region of interest" description="Disordered" evidence="1">
    <location>
        <begin position="110"/>
        <end position="131"/>
    </location>
</feature>
<evidence type="ECO:0000313" key="3">
    <source>
        <dbReference type="Proteomes" id="UP000053789"/>
    </source>
</evidence>
<accession>A0A0D2HPT4</accession>
<dbReference type="EMBL" id="KN846988">
    <property type="protein sequence ID" value="KIW92860.1"/>
    <property type="molecule type" value="Genomic_DNA"/>
</dbReference>
<keyword evidence="3" id="KW-1185">Reference proteome</keyword>
<dbReference type="GeneID" id="27699637"/>
<dbReference type="RefSeq" id="XP_016619529.1">
    <property type="nucleotide sequence ID" value="XM_016764447.1"/>
</dbReference>
<dbReference type="HOGENOM" id="CLU_1635198_0_0_1"/>
<evidence type="ECO:0000256" key="1">
    <source>
        <dbReference type="SAM" id="MobiDB-lite"/>
    </source>
</evidence>
<gene>
    <name evidence="2" type="ORF">Z519_06709</name>
</gene>
<protein>
    <submittedName>
        <fullName evidence="2">Uncharacterized protein</fullName>
    </submittedName>
</protein>
<organism evidence="2 3">
    <name type="scientific">Cladophialophora bantiana (strain ATCC 10958 / CBS 173.52 / CDC B-1940 / NIH 8579)</name>
    <name type="common">Xylohypha bantiana</name>
    <dbReference type="NCBI Taxonomy" id="1442370"/>
    <lineage>
        <taxon>Eukaryota</taxon>
        <taxon>Fungi</taxon>
        <taxon>Dikarya</taxon>
        <taxon>Ascomycota</taxon>
        <taxon>Pezizomycotina</taxon>
        <taxon>Eurotiomycetes</taxon>
        <taxon>Chaetothyriomycetidae</taxon>
        <taxon>Chaetothyriales</taxon>
        <taxon>Herpotrichiellaceae</taxon>
        <taxon>Cladophialophora</taxon>
    </lineage>
</organism>
<sequence>MAAHLGSIAVEASKTRRRLQELCLDIATRAQSAGLPDRVEIDPQDLTDCLDQFNIWAGSLCVSQRGEASLDFRISGGGLAQEVLRLLHQLYFFTSELQAIVNGSRGQTTWTKESLHNSSDESSDLVDSSDEEIGGILTPRDVEDDENRGIFTEANDLVLSVN</sequence>
<reference evidence="2" key="1">
    <citation type="submission" date="2015-01" db="EMBL/GenBank/DDBJ databases">
        <title>The Genome Sequence of Cladophialophora bantiana CBS 173.52.</title>
        <authorList>
            <consortium name="The Broad Institute Genomics Platform"/>
            <person name="Cuomo C."/>
            <person name="de Hoog S."/>
            <person name="Gorbushina A."/>
            <person name="Stielow B."/>
            <person name="Teixiera M."/>
            <person name="Abouelleil A."/>
            <person name="Chapman S.B."/>
            <person name="Priest M."/>
            <person name="Young S.K."/>
            <person name="Wortman J."/>
            <person name="Nusbaum C."/>
            <person name="Birren B."/>
        </authorList>
    </citation>
    <scope>NUCLEOTIDE SEQUENCE [LARGE SCALE GENOMIC DNA]</scope>
    <source>
        <strain evidence="2">CBS 173.52</strain>
    </source>
</reference>
<name>A0A0D2HPT4_CLAB1</name>
<dbReference type="AlphaFoldDB" id="A0A0D2HPT4"/>
<dbReference type="VEuPathDB" id="FungiDB:Z519_06709"/>
<evidence type="ECO:0000313" key="2">
    <source>
        <dbReference type="EMBL" id="KIW92860.1"/>
    </source>
</evidence>
<feature type="compositionally biased region" description="Acidic residues" evidence="1">
    <location>
        <begin position="121"/>
        <end position="131"/>
    </location>
</feature>
<proteinExistence type="predicted"/>
<dbReference type="OrthoDB" id="4588414at2759"/>
<dbReference type="Proteomes" id="UP000053789">
    <property type="component" value="Unassembled WGS sequence"/>
</dbReference>